<gene>
    <name evidence="4" type="ORF">Dbus_chr3Lg2207</name>
</gene>
<sequence>MERNWEHSKVHKLNKGIPEIGLGPIDVVNIADAPLIKSVHVGAFWLDVSLTNQANYGFENTTVTKVQGLAKDPTSQTITISGRIPSLVHRADFSASSHIWLVKMNMTGEATSEFLNLMFTLKLKVILDFRNNKRYLRIYELTPSVEIDRWIIYLDGLFRENMDMTITLNRVINERWIEIWNEWEPKVLKIFAGVFLSMVKDIFDRISYDDLFLPDD</sequence>
<organism evidence="4 5">
    <name type="scientific">Drosophila busckii</name>
    <name type="common">Fruit fly</name>
    <dbReference type="NCBI Taxonomy" id="30019"/>
    <lineage>
        <taxon>Eukaryota</taxon>
        <taxon>Metazoa</taxon>
        <taxon>Ecdysozoa</taxon>
        <taxon>Arthropoda</taxon>
        <taxon>Hexapoda</taxon>
        <taxon>Insecta</taxon>
        <taxon>Pterygota</taxon>
        <taxon>Neoptera</taxon>
        <taxon>Endopterygota</taxon>
        <taxon>Diptera</taxon>
        <taxon>Brachycera</taxon>
        <taxon>Muscomorpha</taxon>
        <taxon>Ephydroidea</taxon>
        <taxon>Drosophilidae</taxon>
        <taxon>Drosophila</taxon>
    </lineage>
</organism>
<dbReference type="PANTHER" id="PTHR11008:SF32">
    <property type="entry name" value="CIRCADIAN CLOCK-CONTROLLED PROTEIN DAYWAKE-RELATED"/>
    <property type="match status" value="1"/>
</dbReference>
<dbReference type="AlphaFoldDB" id="A0A0M4EBW7"/>
<dbReference type="OrthoDB" id="7419171at2759"/>
<keyword evidence="2" id="KW-0090">Biological rhythms</keyword>
<dbReference type="InterPro" id="IPR038606">
    <property type="entry name" value="To_sf"/>
</dbReference>
<evidence type="ECO:0000313" key="4">
    <source>
        <dbReference type="EMBL" id="ALC45041.1"/>
    </source>
</evidence>
<accession>A0A0M4EBW7</accession>
<dbReference type="Gene3D" id="3.15.10.30">
    <property type="entry name" value="Haemolymph juvenile hormone binding protein"/>
    <property type="match status" value="1"/>
</dbReference>
<keyword evidence="5" id="KW-1185">Reference proteome</keyword>
<dbReference type="InterPro" id="IPR010562">
    <property type="entry name" value="Haemolymph_juvenile_hormone-bd"/>
</dbReference>
<evidence type="ECO:0000313" key="5">
    <source>
        <dbReference type="Proteomes" id="UP000494163"/>
    </source>
</evidence>
<dbReference type="Pfam" id="PF06585">
    <property type="entry name" value="JHBP"/>
    <property type="match status" value="1"/>
</dbReference>
<evidence type="ECO:0000256" key="2">
    <source>
        <dbReference type="ARBA" id="ARBA00023108"/>
    </source>
</evidence>
<comment type="similarity">
    <text evidence="3">Belongs to the TO family.</text>
</comment>
<dbReference type="SMART" id="SM00700">
    <property type="entry name" value="JHBP"/>
    <property type="match status" value="1"/>
</dbReference>
<reference evidence="4 5" key="1">
    <citation type="submission" date="2015-08" db="EMBL/GenBank/DDBJ databases">
        <title>Ancestral chromatin configuration constrains chromatin evolution on differentiating sex chromosomes in Drosophila.</title>
        <authorList>
            <person name="Zhou Q."/>
            <person name="Bachtrog D."/>
        </authorList>
    </citation>
    <scope>NUCLEOTIDE SEQUENCE [LARGE SCALE GENOMIC DNA]</scope>
    <source>
        <tissue evidence="4">Whole larvae</tissue>
    </source>
</reference>
<dbReference type="GO" id="GO:0005615">
    <property type="term" value="C:extracellular space"/>
    <property type="evidence" value="ECO:0007669"/>
    <property type="project" value="TreeGrafter"/>
</dbReference>
<dbReference type="FunFam" id="3.15.10.30:FF:000001">
    <property type="entry name" value="Takeout-like protein 1"/>
    <property type="match status" value="1"/>
</dbReference>
<dbReference type="SMR" id="A0A0M4EBW7"/>
<dbReference type="OMA" id="WILEMDS"/>
<proteinExistence type="inferred from homology"/>
<keyword evidence="1" id="KW-0732">Signal</keyword>
<dbReference type="GO" id="GO:0007623">
    <property type="term" value="P:circadian rhythm"/>
    <property type="evidence" value="ECO:0007669"/>
    <property type="project" value="UniProtKB-ARBA"/>
</dbReference>
<name>A0A0M4EBW7_DROBS</name>
<dbReference type="EMBL" id="CP012525">
    <property type="protein sequence ID" value="ALC45041.1"/>
    <property type="molecule type" value="Genomic_DNA"/>
</dbReference>
<dbReference type="Proteomes" id="UP000494163">
    <property type="component" value="Chromosome 3L"/>
</dbReference>
<evidence type="ECO:0000256" key="1">
    <source>
        <dbReference type="ARBA" id="ARBA00022729"/>
    </source>
</evidence>
<dbReference type="PANTHER" id="PTHR11008">
    <property type="entry name" value="PROTEIN TAKEOUT-LIKE PROTEIN"/>
    <property type="match status" value="1"/>
</dbReference>
<evidence type="ECO:0000256" key="3">
    <source>
        <dbReference type="ARBA" id="ARBA00060902"/>
    </source>
</evidence>
<protein>
    <submittedName>
        <fullName evidence="4">CG7079</fullName>
    </submittedName>
</protein>